<dbReference type="AlphaFoldDB" id="A0AAW0EMW7"/>
<feature type="region of interest" description="Disordered" evidence="1">
    <location>
        <begin position="970"/>
        <end position="1006"/>
    </location>
</feature>
<feature type="region of interest" description="Disordered" evidence="1">
    <location>
        <begin position="295"/>
        <end position="358"/>
    </location>
</feature>
<accession>A0AAW0EMW7</accession>
<feature type="compositionally biased region" description="Basic and acidic residues" evidence="1">
    <location>
        <begin position="322"/>
        <end position="331"/>
    </location>
</feature>
<comment type="caution">
    <text evidence="2">The sequence shown here is derived from an EMBL/GenBank/DDBJ whole genome shotgun (WGS) entry which is preliminary data.</text>
</comment>
<organism evidence="2 3">
    <name type="scientific">Novymonas esmeraldas</name>
    <dbReference type="NCBI Taxonomy" id="1808958"/>
    <lineage>
        <taxon>Eukaryota</taxon>
        <taxon>Discoba</taxon>
        <taxon>Euglenozoa</taxon>
        <taxon>Kinetoplastea</taxon>
        <taxon>Metakinetoplastina</taxon>
        <taxon>Trypanosomatida</taxon>
        <taxon>Trypanosomatidae</taxon>
        <taxon>Novymonas</taxon>
    </lineage>
</organism>
<feature type="compositionally biased region" description="Polar residues" evidence="1">
    <location>
        <begin position="854"/>
        <end position="864"/>
    </location>
</feature>
<feature type="compositionally biased region" description="Polar residues" evidence="1">
    <location>
        <begin position="974"/>
        <end position="984"/>
    </location>
</feature>
<proteinExistence type="predicted"/>
<dbReference type="Proteomes" id="UP001430356">
    <property type="component" value="Unassembled WGS sequence"/>
</dbReference>
<name>A0AAW0EMW7_9TRYP</name>
<gene>
    <name evidence="2" type="ORF">NESM_000386400</name>
</gene>
<dbReference type="EMBL" id="JAECZO010000040">
    <property type="protein sequence ID" value="KAK7194674.1"/>
    <property type="molecule type" value="Genomic_DNA"/>
</dbReference>
<feature type="compositionally biased region" description="Low complexity" evidence="1">
    <location>
        <begin position="684"/>
        <end position="701"/>
    </location>
</feature>
<protein>
    <submittedName>
        <fullName evidence="2">Uncharacterized protein</fullName>
    </submittedName>
</protein>
<feature type="compositionally biased region" description="Gly residues" evidence="1">
    <location>
        <begin position="333"/>
        <end position="350"/>
    </location>
</feature>
<feature type="compositionally biased region" description="Low complexity" evidence="1">
    <location>
        <begin position="158"/>
        <end position="176"/>
    </location>
</feature>
<keyword evidence="3" id="KW-1185">Reference proteome</keyword>
<evidence type="ECO:0000256" key="1">
    <source>
        <dbReference type="SAM" id="MobiDB-lite"/>
    </source>
</evidence>
<evidence type="ECO:0000313" key="3">
    <source>
        <dbReference type="Proteomes" id="UP001430356"/>
    </source>
</evidence>
<feature type="compositionally biased region" description="Polar residues" evidence="1">
    <location>
        <begin position="929"/>
        <end position="939"/>
    </location>
</feature>
<sequence>MAYVYTDPTSIEYILQRAHDELRRGENQHYRSTEAQFTNHVKELLGNLERYLETCGVRLPAEVQDGGKVTALAVAANEQERERAAFVVASGSGLMATQRPSQNRQQSGRSASASASVMTGNNNRSDRVAINNANASLSGPARGGWGNLATPREGLRGDGAAAAERAAQRGRTTAALSSSPHGSPLRSVAAHSVCGSPSSPLGVVYQRHPHSTADNRSARTTNSESGASILYNSQQATRAHAAYSSGSPSMAVEVAVDTTPQSNMTSLMYSGDAAGVDSCSVDSGSAPIVAIIGSRRGAGTSSNRGQEEHLTTSMPPALARPPPEHQSKDGTRNSGGGNSGGGGVGGGGHGPRADTVSRSASTHLTVSNAIAAASGVPDTGVSTARAAAGHDRWGEFGTFVQSITESRQNSNLASLQSAAATGYPQPDCIGANGTLVAALPSSMRDGESVGAPPLESVSEPPAAAPLAVAAPSPSVTPKVGFQLPYVLSTGTSMTTPSTPVLAVAAHRQVQLSPLSWGGAKLHTTPIPPSVAQGGGSSAVRILAVSGAAAELVGGSARVDGDVDGPLSTFSLAGSPSPAAPQHRSVRDASVEVPRVECIPSPPAQVHSGRPAYLATAPVPAQRAVSMPFASQRLHFGSSGGGADAPEHYQQALRSAIPPPARPALAGSKEKDLLMRRLRGVLERSTSVTSATQASAQPLAAGAPPPQPPARAWLVGPATPSPPPPALPAQLPEQRHAASSPVAAGATDTRDRLVPAPRSATSSEHANADDFDDVVREPSRNESWSVVRLATAEASGCPYTSSSKNISSGPATSQSASRGTVQPKDAGNGDGGSSGPPRRSHASREARRAHRHGSNSSNHTGTATAMLSGGLSVGGAWDAGSCTTANSTSAPTHTKDTMAPSFVVSAQRHPPSSLLTTPWMRPTRSPPSQSPLGNGIQGASGSDGYPPGLTKSDIDNGSRVECNEVVKARRRLSVGETQGSLSDTHPTLPRESVDRGSRSVDSSAAGSVKHQLMVRLRTVLGHREE</sequence>
<feature type="compositionally biased region" description="Low complexity" evidence="1">
    <location>
        <begin position="101"/>
        <end position="116"/>
    </location>
</feature>
<feature type="region of interest" description="Disordered" evidence="1">
    <location>
        <begin position="95"/>
        <end position="193"/>
    </location>
</feature>
<feature type="region of interest" description="Disordered" evidence="1">
    <location>
        <begin position="905"/>
        <end position="956"/>
    </location>
</feature>
<evidence type="ECO:0000313" key="2">
    <source>
        <dbReference type="EMBL" id="KAK7194674.1"/>
    </source>
</evidence>
<feature type="region of interest" description="Disordered" evidence="1">
    <location>
        <begin position="683"/>
        <end position="866"/>
    </location>
</feature>
<reference evidence="2 3" key="1">
    <citation type="journal article" date="2021" name="MBio">
        <title>A New Model Trypanosomatid, Novymonas esmeraldas: Genomic Perception of Its 'Candidatus Pandoraea novymonadis' Endosymbiont.</title>
        <authorList>
            <person name="Zakharova A."/>
            <person name="Saura A."/>
            <person name="Butenko A."/>
            <person name="Podesvova L."/>
            <person name="Warmusova S."/>
            <person name="Kostygov A.Y."/>
            <person name="Nenarokova A."/>
            <person name="Lukes J."/>
            <person name="Opperdoes F.R."/>
            <person name="Yurchenko V."/>
        </authorList>
    </citation>
    <scope>NUCLEOTIDE SEQUENCE [LARGE SCALE GENOMIC DNA]</scope>
    <source>
        <strain evidence="2 3">E262AT.01</strain>
    </source>
</reference>
<feature type="compositionally biased region" description="Polar residues" evidence="1">
    <location>
        <begin position="797"/>
        <end position="819"/>
    </location>
</feature>